<dbReference type="Gene3D" id="3.30.700.10">
    <property type="entry name" value="Glycoprotein, Type 4 Pilin"/>
    <property type="match status" value="1"/>
</dbReference>
<keyword evidence="2" id="KW-1133">Transmembrane helix</keyword>
<organism evidence="3 4">
    <name type="scientific">Anaerococcus murdochii</name>
    <dbReference type="NCBI Taxonomy" id="411577"/>
    <lineage>
        <taxon>Bacteria</taxon>
        <taxon>Bacillati</taxon>
        <taxon>Bacillota</taxon>
        <taxon>Tissierellia</taxon>
        <taxon>Tissierellales</taxon>
        <taxon>Peptoniphilaceae</taxon>
        <taxon>Anaerococcus</taxon>
    </lineage>
</organism>
<dbReference type="PROSITE" id="PS00409">
    <property type="entry name" value="PROKAR_NTER_METHYL"/>
    <property type="match status" value="1"/>
</dbReference>
<dbReference type="EMBL" id="JAIPME010000002">
    <property type="protein sequence ID" value="MBZ2387751.1"/>
    <property type="molecule type" value="Genomic_DNA"/>
</dbReference>
<dbReference type="RefSeq" id="WP_317847404.1">
    <property type="nucleotide sequence ID" value="NZ_JAIPME010000002.1"/>
</dbReference>
<gene>
    <name evidence="3" type="ORF">K8P03_10755</name>
</gene>
<keyword evidence="2" id="KW-0812">Transmembrane</keyword>
<keyword evidence="2" id="KW-0472">Membrane</keyword>
<dbReference type="PANTHER" id="PTHR30093:SF34">
    <property type="entry name" value="PREPILIN PEPTIDASE-DEPENDENT PROTEIN D"/>
    <property type="match status" value="1"/>
</dbReference>
<dbReference type="Pfam" id="PF07963">
    <property type="entry name" value="N_methyl"/>
    <property type="match status" value="1"/>
</dbReference>
<dbReference type="Proteomes" id="UP000734271">
    <property type="component" value="Unassembled WGS sequence"/>
</dbReference>
<evidence type="ECO:0000313" key="4">
    <source>
        <dbReference type="Proteomes" id="UP000734271"/>
    </source>
</evidence>
<dbReference type="NCBIfam" id="TIGR02532">
    <property type="entry name" value="IV_pilin_GFxxxE"/>
    <property type="match status" value="1"/>
</dbReference>
<dbReference type="PANTHER" id="PTHR30093">
    <property type="entry name" value="GENERAL SECRETION PATHWAY PROTEIN G"/>
    <property type="match status" value="1"/>
</dbReference>
<reference evidence="3 4" key="1">
    <citation type="submission" date="2021-08" db="EMBL/GenBank/DDBJ databases">
        <title>FDA dAtabase for Regulatory Grade micrObial Sequences (FDA-ARGOS): Supporting development and validation of Infectious Disease Dx tests.</title>
        <authorList>
            <person name="Sproer C."/>
            <person name="Gronow S."/>
            <person name="Severitt S."/>
            <person name="Schroder I."/>
            <person name="Tallon L."/>
            <person name="Sadzewicz L."/>
            <person name="Zhao X."/>
            <person name="Boylan J."/>
            <person name="Ott S."/>
            <person name="Bowen H."/>
            <person name="Vavikolanu K."/>
            <person name="Hazen T."/>
            <person name="Aluvathingal J."/>
            <person name="Nadendla S."/>
            <person name="Lowell S."/>
            <person name="Myers T."/>
            <person name="Yan Y."/>
            <person name="Sichtig H."/>
        </authorList>
    </citation>
    <scope>NUCLEOTIDE SEQUENCE [LARGE SCALE GENOMIC DNA]</scope>
    <source>
        <strain evidence="3 4">FDAARGOS_1460</strain>
    </source>
</reference>
<keyword evidence="4" id="KW-1185">Reference proteome</keyword>
<dbReference type="SUPFAM" id="SSF54523">
    <property type="entry name" value="Pili subunits"/>
    <property type="match status" value="1"/>
</dbReference>
<dbReference type="InterPro" id="IPR045584">
    <property type="entry name" value="Pilin-like"/>
</dbReference>
<evidence type="ECO:0000313" key="3">
    <source>
        <dbReference type="EMBL" id="MBZ2387751.1"/>
    </source>
</evidence>
<name>A0ABS7T1T1_9FIRM</name>
<dbReference type="InterPro" id="IPR012902">
    <property type="entry name" value="N_methyl_site"/>
</dbReference>
<feature type="transmembrane region" description="Helical" evidence="2">
    <location>
        <begin position="7"/>
        <end position="28"/>
    </location>
</feature>
<protein>
    <submittedName>
        <fullName evidence="3">Type II secretion system GspH family protein</fullName>
    </submittedName>
</protein>
<sequence>MKKKRQGFTLIELIIVIAILGILAAIAIPKYNVSRLNAAVTAHKANVQMLKSAARMKILEKDEDFNWPDNTAKSSKSHIDYVEKWPDVPKELKTTDKSSYNVIYKHLTKELTVTPDEEAFD</sequence>
<keyword evidence="1" id="KW-0488">Methylation</keyword>
<proteinExistence type="predicted"/>
<comment type="caution">
    <text evidence="3">The sequence shown here is derived from an EMBL/GenBank/DDBJ whole genome shotgun (WGS) entry which is preliminary data.</text>
</comment>
<evidence type="ECO:0000256" key="1">
    <source>
        <dbReference type="ARBA" id="ARBA00022481"/>
    </source>
</evidence>
<accession>A0ABS7T1T1</accession>
<evidence type="ECO:0000256" key="2">
    <source>
        <dbReference type="SAM" id="Phobius"/>
    </source>
</evidence>